<evidence type="ECO:0000256" key="5">
    <source>
        <dbReference type="HAMAP-Rule" id="MF_01609"/>
    </source>
</evidence>
<dbReference type="InterPro" id="IPR050141">
    <property type="entry name" value="GCL_type2/YbdK_subfam"/>
</dbReference>
<dbReference type="GO" id="GO:0042398">
    <property type="term" value="P:modified amino acid biosynthetic process"/>
    <property type="evidence" value="ECO:0007669"/>
    <property type="project" value="InterPro"/>
</dbReference>
<sequence>MGVEEELLLVDPDDGSPLGLAAAVLPAADDLDGEMRAEQVETGSVPHVDAGALAADLRWRRGDAARAAKTTGAALAALATSPVPPGPATSVEGRYGRILDRFGAVATAQLTNGQHVHVEIASRAEGVGVLDRIGEWLPVLRALSANSPFWRGEDTGYASYRSLVWARLPSAGPSRVFGSEEAYDAAVEAMMATDTIVDDAMVYFDARLAARFPTVEVRVADVSRTVEDAVTIALLARALVSTAAAAWAAGEPPTSAPVEALRLAHWRAARAGCVHADGETGVLVHPRTGRPVPAHEAVSALLEHVDHALGDDRELVQAGMARVFDGTTGAAAQRAAFASGGLREVVRSAVVDP</sequence>
<keyword evidence="3 5" id="KW-0067">ATP-binding</keyword>
<dbReference type="Pfam" id="PF04107">
    <property type="entry name" value="GCS2"/>
    <property type="match status" value="1"/>
</dbReference>
<dbReference type="HAMAP" id="MF_01609">
    <property type="entry name" value="Glu_cys_ligase_2"/>
    <property type="match status" value="1"/>
</dbReference>
<dbReference type="Gene3D" id="3.30.590.20">
    <property type="match status" value="1"/>
</dbReference>
<dbReference type="EC" id="6.3.2.2" evidence="5"/>
<comment type="catalytic activity">
    <reaction evidence="4 5">
        <text>L-cysteine + L-glutamate + ATP = gamma-L-glutamyl-L-cysteine + ADP + phosphate + H(+)</text>
        <dbReference type="Rhea" id="RHEA:13285"/>
        <dbReference type="ChEBI" id="CHEBI:15378"/>
        <dbReference type="ChEBI" id="CHEBI:29985"/>
        <dbReference type="ChEBI" id="CHEBI:30616"/>
        <dbReference type="ChEBI" id="CHEBI:35235"/>
        <dbReference type="ChEBI" id="CHEBI:43474"/>
        <dbReference type="ChEBI" id="CHEBI:58173"/>
        <dbReference type="ChEBI" id="CHEBI:456216"/>
        <dbReference type="EC" id="6.3.2.2"/>
    </reaction>
</comment>
<comment type="function">
    <text evidence="5">ATP-dependent carboxylate-amine ligase which exhibits weak glutamate--cysteine ligase activity.</text>
</comment>
<keyword evidence="1 5" id="KW-0436">Ligase</keyword>
<dbReference type="SUPFAM" id="SSF55931">
    <property type="entry name" value="Glutamine synthetase/guanido kinase"/>
    <property type="match status" value="1"/>
</dbReference>
<keyword evidence="7" id="KW-1185">Reference proteome</keyword>
<proteinExistence type="inferred from homology"/>
<dbReference type="Proteomes" id="UP000535890">
    <property type="component" value="Unassembled WGS sequence"/>
</dbReference>
<evidence type="ECO:0000256" key="4">
    <source>
        <dbReference type="ARBA" id="ARBA00048819"/>
    </source>
</evidence>
<dbReference type="InterPro" id="IPR011793">
    <property type="entry name" value="YbdK"/>
</dbReference>
<comment type="caution">
    <text evidence="6">The sequence shown here is derived from an EMBL/GenBank/DDBJ whole genome shotgun (WGS) entry which is preliminary data.</text>
</comment>
<dbReference type="GO" id="GO:0005524">
    <property type="term" value="F:ATP binding"/>
    <property type="evidence" value="ECO:0007669"/>
    <property type="project" value="UniProtKB-KW"/>
</dbReference>
<organism evidence="6 7">
    <name type="scientific">Actinomycetospora corticicola</name>
    <dbReference type="NCBI Taxonomy" id="663602"/>
    <lineage>
        <taxon>Bacteria</taxon>
        <taxon>Bacillati</taxon>
        <taxon>Actinomycetota</taxon>
        <taxon>Actinomycetes</taxon>
        <taxon>Pseudonocardiales</taxon>
        <taxon>Pseudonocardiaceae</taxon>
        <taxon>Actinomycetospora</taxon>
    </lineage>
</organism>
<comment type="similarity">
    <text evidence="5">Belongs to the glutamate--cysteine ligase type 2 family. YbdK subfamily.</text>
</comment>
<dbReference type="InterPro" id="IPR006336">
    <property type="entry name" value="GCS2"/>
</dbReference>
<keyword evidence="2 5" id="KW-0547">Nucleotide-binding</keyword>
<dbReference type="InterPro" id="IPR014746">
    <property type="entry name" value="Gln_synth/guanido_kin_cat_dom"/>
</dbReference>
<dbReference type="NCBIfam" id="NF010041">
    <property type="entry name" value="PRK13517.1-1"/>
    <property type="match status" value="1"/>
</dbReference>
<evidence type="ECO:0000256" key="2">
    <source>
        <dbReference type="ARBA" id="ARBA00022741"/>
    </source>
</evidence>
<evidence type="ECO:0000256" key="3">
    <source>
        <dbReference type="ARBA" id="ARBA00022840"/>
    </source>
</evidence>
<dbReference type="AlphaFoldDB" id="A0A7Y9DST7"/>
<dbReference type="NCBIfam" id="TIGR02050">
    <property type="entry name" value="gshA_cyan_rel"/>
    <property type="match status" value="1"/>
</dbReference>
<evidence type="ECO:0000313" key="6">
    <source>
        <dbReference type="EMBL" id="NYD34856.1"/>
    </source>
</evidence>
<dbReference type="PANTHER" id="PTHR36510">
    <property type="entry name" value="GLUTAMATE--CYSTEINE LIGASE 2-RELATED"/>
    <property type="match status" value="1"/>
</dbReference>
<protein>
    <recommendedName>
        <fullName evidence="5">Putative glutamate--cysteine ligase 2</fullName>
        <ecNumber evidence="5">6.3.2.2</ecNumber>
    </recommendedName>
    <alternativeName>
        <fullName evidence="5">Gamma-glutamylcysteine synthetase 2</fullName>
        <shortName evidence="5">GCS 2</shortName>
        <shortName evidence="5">Gamma-GCS 2</shortName>
    </alternativeName>
</protein>
<evidence type="ECO:0000313" key="7">
    <source>
        <dbReference type="Proteomes" id="UP000535890"/>
    </source>
</evidence>
<dbReference type="GO" id="GO:0004357">
    <property type="term" value="F:glutamate-cysteine ligase activity"/>
    <property type="evidence" value="ECO:0007669"/>
    <property type="project" value="UniProtKB-EC"/>
</dbReference>
<dbReference type="PANTHER" id="PTHR36510:SF1">
    <property type="entry name" value="GLUTAMATE--CYSTEINE LIGASE 2-RELATED"/>
    <property type="match status" value="1"/>
</dbReference>
<evidence type="ECO:0000256" key="1">
    <source>
        <dbReference type="ARBA" id="ARBA00022598"/>
    </source>
</evidence>
<reference evidence="6 7" key="1">
    <citation type="submission" date="2020-07" db="EMBL/GenBank/DDBJ databases">
        <title>Sequencing the genomes of 1000 actinobacteria strains.</title>
        <authorList>
            <person name="Klenk H.-P."/>
        </authorList>
    </citation>
    <scope>NUCLEOTIDE SEQUENCE [LARGE SCALE GENOMIC DNA]</scope>
    <source>
        <strain evidence="6 7">DSM 45772</strain>
    </source>
</reference>
<name>A0A7Y9DST7_9PSEU</name>
<dbReference type="EMBL" id="JACCBN010000001">
    <property type="protein sequence ID" value="NYD34856.1"/>
    <property type="molecule type" value="Genomic_DNA"/>
</dbReference>
<gene>
    <name evidence="6" type="ORF">BJ983_000958</name>
</gene>
<dbReference type="RefSeq" id="WP_179792770.1">
    <property type="nucleotide sequence ID" value="NZ_BAABHP010000003.1"/>
</dbReference>
<accession>A0A7Y9DST7</accession>